<dbReference type="AlphaFoldDB" id="A0A9N8YSA1"/>
<gene>
    <name evidence="1" type="ORF">CPELLU_LOCUS229</name>
</gene>
<name>A0A9N8YSA1_9GLOM</name>
<organism evidence="1 2">
    <name type="scientific">Cetraspora pellucida</name>
    <dbReference type="NCBI Taxonomy" id="1433469"/>
    <lineage>
        <taxon>Eukaryota</taxon>
        <taxon>Fungi</taxon>
        <taxon>Fungi incertae sedis</taxon>
        <taxon>Mucoromycota</taxon>
        <taxon>Glomeromycotina</taxon>
        <taxon>Glomeromycetes</taxon>
        <taxon>Diversisporales</taxon>
        <taxon>Gigasporaceae</taxon>
        <taxon>Cetraspora</taxon>
    </lineage>
</organism>
<keyword evidence="2" id="KW-1185">Reference proteome</keyword>
<comment type="caution">
    <text evidence="1">The sequence shown here is derived from an EMBL/GenBank/DDBJ whole genome shotgun (WGS) entry which is preliminary data.</text>
</comment>
<proteinExistence type="predicted"/>
<accession>A0A9N8YSA1</accession>
<sequence length="56" mass="6548">MASLLPIEYKDDVISRYVDKLRNVKNKSIFILEIDLSAMLEKVALSSFSFKNKFDY</sequence>
<dbReference type="Proteomes" id="UP000789759">
    <property type="component" value="Unassembled WGS sequence"/>
</dbReference>
<protein>
    <submittedName>
        <fullName evidence="1">20613_t:CDS:1</fullName>
    </submittedName>
</protein>
<evidence type="ECO:0000313" key="2">
    <source>
        <dbReference type="Proteomes" id="UP000789759"/>
    </source>
</evidence>
<dbReference type="EMBL" id="CAJVQA010000054">
    <property type="protein sequence ID" value="CAG8452734.1"/>
    <property type="molecule type" value="Genomic_DNA"/>
</dbReference>
<reference evidence="1" key="1">
    <citation type="submission" date="2021-06" db="EMBL/GenBank/DDBJ databases">
        <authorList>
            <person name="Kallberg Y."/>
            <person name="Tangrot J."/>
            <person name="Rosling A."/>
        </authorList>
    </citation>
    <scope>NUCLEOTIDE SEQUENCE</scope>
    <source>
        <strain evidence="1">FL966</strain>
    </source>
</reference>
<evidence type="ECO:0000313" key="1">
    <source>
        <dbReference type="EMBL" id="CAG8452734.1"/>
    </source>
</evidence>